<accession>A0A1F5CH91</accession>
<protein>
    <submittedName>
        <fullName evidence="1">Uncharacterized protein</fullName>
    </submittedName>
</protein>
<comment type="caution">
    <text evidence="1">The sequence shown here is derived from an EMBL/GenBank/DDBJ whole genome shotgun (WGS) entry which is preliminary data.</text>
</comment>
<evidence type="ECO:0000313" key="1">
    <source>
        <dbReference type="EMBL" id="OGD42223.1"/>
    </source>
</evidence>
<reference evidence="1 2" key="1">
    <citation type="journal article" date="2016" name="Nat. Commun.">
        <title>Thousands of microbial genomes shed light on interconnected biogeochemical processes in an aquifer system.</title>
        <authorList>
            <person name="Anantharaman K."/>
            <person name="Brown C.T."/>
            <person name="Hug L.A."/>
            <person name="Sharon I."/>
            <person name="Castelle C.J."/>
            <person name="Probst A.J."/>
            <person name="Thomas B.C."/>
            <person name="Singh A."/>
            <person name="Wilkins M.J."/>
            <person name="Karaoz U."/>
            <person name="Brodie E.L."/>
            <person name="Williams K.H."/>
            <person name="Hubbard S.S."/>
            <person name="Banfield J.F."/>
        </authorList>
    </citation>
    <scope>NUCLEOTIDE SEQUENCE [LARGE SCALE GENOMIC DNA]</scope>
</reference>
<gene>
    <name evidence="1" type="ORF">A2567_00080</name>
</gene>
<organism evidence="1 2">
    <name type="scientific">Candidatus Azambacteria bacterium RIFOXYD1_FULL_42_11</name>
    <dbReference type="NCBI Taxonomy" id="1797310"/>
    <lineage>
        <taxon>Bacteria</taxon>
        <taxon>Candidatus Azamiibacteriota</taxon>
    </lineage>
</organism>
<dbReference type="Proteomes" id="UP000178974">
    <property type="component" value="Unassembled WGS sequence"/>
</dbReference>
<name>A0A1F5CH91_9BACT</name>
<dbReference type="AlphaFoldDB" id="A0A1F5CH91"/>
<proteinExistence type="predicted"/>
<evidence type="ECO:0000313" key="2">
    <source>
        <dbReference type="Proteomes" id="UP000178974"/>
    </source>
</evidence>
<dbReference type="EMBL" id="MEZA01000016">
    <property type="protein sequence ID" value="OGD42223.1"/>
    <property type="molecule type" value="Genomic_DNA"/>
</dbReference>
<sequence length="249" mass="27091">MSDANDQIFSALIGLVLLLGSWLILTTINPQLIVINPQLKPSGLVASKSPGVYLRKNAASLITSADCQLFTKSAAELGSFNDQAKYVKFQNDDRQFGAVLHKDKDYDGRCRVCLTDGCDISYVNGVSSVTVFSQANSGEGSGVTFYERDNFDERGWHAGPFSTAWPYKNWDSFPLPKGYGRSIKIENEGKYLVALYQSTGMGDKCEVFTRSDSGLASNPIGICNGPGLFNISNQGCFYSATILPIGVKF</sequence>